<accession>A0A0B2VDR2</accession>
<dbReference type="EMBL" id="JPKZ01001947">
    <property type="protein sequence ID" value="KHN79130.1"/>
    <property type="molecule type" value="Genomic_DNA"/>
</dbReference>
<dbReference type="OMA" id="PFRYIYD"/>
<feature type="domain" description="Rab3-GAP regulatory subunit N-terminal" evidence="6">
    <location>
        <begin position="94"/>
        <end position="509"/>
    </location>
</feature>
<keyword evidence="3" id="KW-0343">GTPase activation</keyword>
<comment type="caution">
    <text evidence="8">The sequence shown here is derived from an EMBL/GenBank/DDBJ whole genome shotgun (WGS) entry which is preliminary data.</text>
</comment>
<feature type="region of interest" description="Disordered" evidence="5">
    <location>
        <begin position="29"/>
        <end position="51"/>
    </location>
</feature>
<dbReference type="InterPro" id="IPR026059">
    <property type="entry name" value="Rab3GAP2"/>
</dbReference>
<dbReference type="GO" id="GO:0005096">
    <property type="term" value="F:GTPase activator activity"/>
    <property type="evidence" value="ECO:0007669"/>
    <property type="project" value="UniProtKB-KW"/>
</dbReference>
<evidence type="ECO:0000256" key="1">
    <source>
        <dbReference type="ARBA" id="ARBA00004496"/>
    </source>
</evidence>
<gene>
    <name evidence="8" type="primary">RAB3GAP2</name>
    <name evidence="8" type="ORF">Tcan_14468</name>
</gene>
<feature type="domain" description="Rab3GAP regulatory subunit C-terminal" evidence="7">
    <location>
        <begin position="949"/>
        <end position="1323"/>
    </location>
</feature>
<dbReference type="Pfam" id="PF14656">
    <property type="entry name" value="RAB3GAP2_C"/>
    <property type="match status" value="1"/>
</dbReference>
<protein>
    <submittedName>
        <fullName evidence="8">Rab3 GTPase-activating protein non-catalytic subunit</fullName>
    </submittedName>
</protein>
<reference evidence="8 9" key="1">
    <citation type="submission" date="2014-11" db="EMBL/GenBank/DDBJ databases">
        <title>Genetic blueprint of the zoonotic pathogen Toxocara canis.</title>
        <authorList>
            <person name="Zhu X.-Q."/>
            <person name="Korhonen P.K."/>
            <person name="Cai H."/>
            <person name="Young N.D."/>
            <person name="Nejsum P."/>
            <person name="von Samson-Himmelstjerna G."/>
            <person name="Boag P.R."/>
            <person name="Tan P."/>
            <person name="Li Q."/>
            <person name="Min J."/>
            <person name="Yang Y."/>
            <person name="Wang X."/>
            <person name="Fang X."/>
            <person name="Hall R.S."/>
            <person name="Hofmann A."/>
            <person name="Sternberg P.W."/>
            <person name="Jex A.R."/>
            <person name="Gasser R.B."/>
        </authorList>
    </citation>
    <scope>NUCLEOTIDE SEQUENCE [LARGE SCALE GENOMIC DNA]</scope>
    <source>
        <strain evidence="8">PN_DK_2014</strain>
    </source>
</reference>
<dbReference type="PANTHER" id="PTHR12472:SF0">
    <property type="entry name" value="RAB3 GTPASE-ACTIVATING PROTEIN NON-CATALYTIC SUBUNIT"/>
    <property type="match status" value="1"/>
</dbReference>
<evidence type="ECO:0000259" key="6">
    <source>
        <dbReference type="Pfam" id="PF14655"/>
    </source>
</evidence>
<name>A0A0B2VDR2_TOXCA</name>
<sequence>MSRELHEIGHLTGDQLTTIQSFLLPEATSSNSNIDEASDEDAEDEESDSLMADAERPAGVFEWTDFDSQEGVKGDLRTPLERKNSVEYKKTAKWLQNALITIAGNADIIVLALVQRVVVLERSTADEGRYKIIAEFSAGDRFNVPVYIRCICVLPMGCSSRKTETSAYDWVAIAIGLSTGHVRFFTEHGVLLRSEHISYKPIDAVRLGRSIKAGNQELSILSAGRVTVIEGLSLFVALKAAKNQVARGEYDLDKIAASVPINFEKLKLEADQEAADFAVVGPFKPAWFDLYVNASVSPAGFKAVCERTALPVYSTYMFTGRAPFVSFGWNQEGGSSASVITDTIYNLGSQIGSSVASSLPSWGIRSYLGIGVSRKDRTPTAPIPANKSSISLATRSVLLDGGREGERIFPSSPEFNLFAVTDSIARVVLIDAATRQIVRMWKGYRDARCAWIEASSSIESESKRSEESVLSTALFLVLFAPRRGLLEVWSMQNGRRVCAVNMDRRGRLVGVPRLNEQLLGCSSAPLSCPSNAFFITPTGSIFAVNARFRMALWDESMATLHDENILREMRQLGTKPSEQELSAWLGSMRSLKTMAALNEALDLLLITERELQIAQLAQMTDAIREFFDSQSKLKGSTPGRALLVRLATVSQLLNVYAHLCALNATLPNRTRQEDSDELGPIASKFSLTDAALKLCVKRIADCSMQCDSGTEEPLSIFEFMTHFTISSRMSAGADGPENWSKIEMQKYSPQLGGFIFCAVLMGRCSVQHFTTHTVSLLGVSQGCEESEGNSESTEGWEEVELSLEVWDLLLRHLQCMALMRTLPNCPSMAIADLLNAGCSYYREQVGVWAATQKVAPGALHAALGDRQGTSGELSEWCAKIGELSAALPMSLKRELVMCDCAWECMSAWFKERENNFVLLEVGVWAATQKVAPGALHAALGDRQGTSGELSEWCAKIGELSAALPMSLKRELVMCDCAWECMSAWFKERENNFVLLEHALQYVSLLEESPRLQHGMCLLLWENFLRERLIDVYNLLNKAGRFPRERLLKREMGISDSHLVTLVGKCRIMLRSLCNAVRDLDRYVNRRATYEDFVLALTQLAPERHSDANKEPLSDVASRQKAVNYHLVLHHIHLATVIELQLSVCDEDERLKPIMLFDEVGIQALFVPFHTHPLIPIAEVDLAVRERRQLFLEKCVSMLDGALGDNKQKWDLIVNLVVDWELDRDELRICEIVKLCSEQRIADAEKLIPVVEGRGRLADRLFKLAVAQFRNYLATTPEVLESAERLSLVTNRLSVCLSAESNDVAPSCAPSREVIASLLKLVNTLLVTSAYSTRRSEQVTLVAEMENVLRCAV</sequence>
<organism evidence="8 9">
    <name type="scientific">Toxocara canis</name>
    <name type="common">Canine roundworm</name>
    <dbReference type="NCBI Taxonomy" id="6265"/>
    <lineage>
        <taxon>Eukaryota</taxon>
        <taxon>Metazoa</taxon>
        <taxon>Ecdysozoa</taxon>
        <taxon>Nematoda</taxon>
        <taxon>Chromadorea</taxon>
        <taxon>Rhabditida</taxon>
        <taxon>Spirurina</taxon>
        <taxon>Ascaridomorpha</taxon>
        <taxon>Ascaridoidea</taxon>
        <taxon>Toxocaridae</taxon>
        <taxon>Toxocara</taxon>
    </lineage>
</organism>
<feature type="compositionally biased region" description="Acidic residues" evidence="5">
    <location>
        <begin position="36"/>
        <end position="48"/>
    </location>
</feature>
<comment type="similarity">
    <text evidence="2">Belongs to the Rab3-GAP regulatory subunit family.</text>
</comment>
<dbReference type="InterPro" id="IPR029257">
    <property type="entry name" value="RAB3GAP2_C"/>
</dbReference>
<dbReference type="OrthoDB" id="2019917at2759"/>
<comment type="subcellular location">
    <subcellularLocation>
        <location evidence="1">Cytoplasm</location>
    </subcellularLocation>
</comment>
<dbReference type="InterPro" id="IPR032839">
    <property type="entry name" value="RAB3GAP_N"/>
</dbReference>
<evidence type="ECO:0000256" key="5">
    <source>
        <dbReference type="SAM" id="MobiDB-lite"/>
    </source>
</evidence>
<dbReference type="GO" id="GO:0005737">
    <property type="term" value="C:cytoplasm"/>
    <property type="evidence" value="ECO:0007669"/>
    <property type="project" value="UniProtKB-SubCell"/>
</dbReference>
<keyword evidence="9" id="KW-1185">Reference proteome</keyword>
<evidence type="ECO:0000256" key="2">
    <source>
        <dbReference type="ARBA" id="ARBA00008153"/>
    </source>
</evidence>
<proteinExistence type="inferred from homology"/>
<dbReference type="Proteomes" id="UP000031036">
    <property type="component" value="Unassembled WGS sequence"/>
</dbReference>
<evidence type="ECO:0000313" key="9">
    <source>
        <dbReference type="Proteomes" id="UP000031036"/>
    </source>
</evidence>
<dbReference type="PANTHER" id="PTHR12472">
    <property type="entry name" value="RAB3-GAP REGULATORY DOMAIN"/>
    <property type="match status" value="1"/>
</dbReference>
<dbReference type="STRING" id="6265.A0A0B2VDR2"/>
<evidence type="ECO:0000256" key="4">
    <source>
        <dbReference type="ARBA" id="ARBA00022490"/>
    </source>
</evidence>
<evidence type="ECO:0000313" key="8">
    <source>
        <dbReference type="EMBL" id="KHN79130.1"/>
    </source>
</evidence>
<evidence type="ECO:0000259" key="7">
    <source>
        <dbReference type="Pfam" id="PF14656"/>
    </source>
</evidence>
<evidence type="ECO:0000256" key="3">
    <source>
        <dbReference type="ARBA" id="ARBA00022468"/>
    </source>
</evidence>
<dbReference type="Pfam" id="PF14655">
    <property type="entry name" value="RAB3GAP2_N"/>
    <property type="match status" value="1"/>
</dbReference>
<keyword evidence="4" id="KW-0963">Cytoplasm</keyword>